<dbReference type="GO" id="GO:0046872">
    <property type="term" value="F:metal ion binding"/>
    <property type="evidence" value="ECO:0007669"/>
    <property type="project" value="UniProtKB-KW"/>
</dbReference>
<dbReference type="HOGENOM" id="CLU_025443_3_2_9"/>
<dbReference type="GO" id="GO:0009245">
    <property type="term" value="P:lipid A biosynthetic process"/>
    <property type="evidence" value="ECO:0007669"/>
    <property type="project" value="TreeGrafter"/>
</dbReference>
<dbReference type="InterPro" id="IPR004843">
    <property type="entry name" value="Calcineurin-like_PHP"/>
</dbReference>
<dbReference type="EC" id="3.1.-.-" evidence="4"/>
<dbReference type="InterPro" id="IPR029052">
    <property type="entry name" value="Metallo-depent_PP-like"/>
</dbReference>
<dbReference type="AlphaFoldDB" id="W8TKB4"/>
<keyword evidence="2 4" id="KW-0378">Hydrolase</keyword>
<dbReference type="Proteomes" id="UP000019591">
    <property type="component" value="Plasmid EAL2_808p"/>
</dbReference>
<dbReference type="RefSeq" id="WP_025437000.1">
    <property type="nucleotide sequence ID" value="NZ_CP007453.1"/>
</dbReference>
<keyword evidence="4" id="KW-0614">Plasmid</keyword>
<dbReference type="Gene3D" id="3.60.21.10">
    <property type="match status" value="1"/>
</dbReference>
<organism evidence="4 5">
    <name type="scientific">Peptoclostridium acidaminophilum DSM 3953</name>
    <dbReference type="NCBI Taxonomy" id="1286171"/>
    <lineage>
        <taxon>Bacteria</taxon>
        <taxon>Bacillati</taxon>
        <taxon>Bacillota</taxon>
        <taxon>Clostridia</taxon>
        <taxon>Peptostreptococcales</taxon>
        <taxon>Peptoclostridiaceae</taxon>
        <taxon>Peptoclostridium</taxon>
    </lineage>
</organism>
<dbReference type="Pfam" id="PF00149">
    <property type="entry name" value="Metallophos"/>
    <property type="match status" value="1"/>
</dbReference>
<feature type="domain" description="Calcineurin-like phosphoesterase" evidence="3">
    <location>
        <begin position="44"/>
        <end position="204"/>
    </location>
</feature>
<dbReference type="CDD" id="cd07385">
    <property type="entry name" value="MPP_YkuE_C"/>
    <property type="match status" value="1"/>
</dbReference>
<dbReference type="EMBL" id="CP007453">
    <property type="protein sequence ID" value="AHM58163.1"/>
    <property type="molecule type" value="Genomic_DNA"/>
</dbReference>
<evidence type="ECO:0000256" key="1">
    <source>
        <dbReference type="ARBA" id="ARBA00022723"/>
    </source>
</evidence>
<keyword evidence="5" id="KW-1185">Reference proteome</keyword>
<keyword evidence="1" id="KW-0479">Metal-binding</keyword>
<dbReference type="PANTHER" id="PTHR31302:SF31">
    <property type="entry name" value="PHOSPHODIESTERASE YAEI"/>
    <property type="match status" value="1"/>
</dbReference>
<dbReference type="GO" id="GO:0016020">
    <property type="term" value="C:membrane"/>
    <property type="evidence" value="ECO:0007669"/>
    <property type="project" value="GOC"/>
</dbReference>
<evidence type="ECO:0000256" key="2">
    <source>
        <dbReference type="ARBA" id="ARBA00022801"/>
    </source>
</evidence>
<name>W8TKB4_PEPAC</name>
<dbReference type="PATRIC" id="fig|1286171.3.peg.2843"/>
<evidence type="ECO:0000259" key="3">
    <source>
        <dbReference type="Pfam" id="PF00149"/>
    </source>
</evidence>
<dbReference type="InterPro" id="IPR051158">
    <property type="entry name" value="Metallophosphoesterase_sf"/>
</dbReference>
<dbReference type="PANTHER" id="PTHR31302">
    <property type="entry name" value="TRANSMEMBRANE PROTEIN WITH METALLOPHOSPHOESTERASE DOMAIN-RELATED"/>
    <property type="match status" value="1"/>
</dbReference>
<dbReference type="KEGG" id="eac:EAL2_808p06600"/>
<reference evidence="4 5" key="1">
    <citation type="journal article" date="2014" name="Genome Announc.">
        <title>Complete Genome Sequence of Amino Acid-Utilizing Eubacterium acidaminophilum al-2 (DSM 3953).</title>
        <authorList>
            <person name="Poehlein A."/>
            <person name="Andreesen J.R."/>
            <person name="Daniel R."/>
        </authorList>
    </citation>
    <scope>NUCLEOTIDE SEQUENCE [LARGE SCALE GENOMIC DNA]</scope>
    <source>
        <strain evidence="4 5">DSM 3953</strain>
        <plasmid evidence="5">Plasmid EAL2_808p</plasmid>
    </source>
</reference>
<gene>
    <name evidence="4" type="ORF">EAL2_808p06600</name>
</gene>
<dbReference type="OrthoDB" id="9780884at2"/>
<dbReference type="GO" id="GO:0008758">
    <property type="term" value="F:UDP-2,3-diacylglucosamine hydrolase activity"/>
    <property type="evidence" value="ECO:0007669"/>
    <property type="project" value="TreeGrafter"/>
</dbReference>
<protein>
    <submittedName>
        <fullName evidence="4">Putative metallophosphoesterase</fullName>
        <ecNumber evidence="4">3.1.-.-</ecNumber>
    </submittedName>
</protein>
<evidence type="ECO:0000313" key="5">
    <source>
        <dbReference type="Proteomes" id="UP000019591"/>
    </source>
</evidence>
<dbReference type="eggNOG" id="COG1408">
    <property type="taxonomic scope" value="Bacteria"/>
</dbReference>
<proteinExistence type="predicted"/>
<evidence type="ECO:0000313" key="4">
    <source>
        <dbReference type="EMBL" id="AHM58163.1"/>
    </source>
</evidence>
<geneLocation type="plasmid" evidence="4 5">
    <name>EAL2_808p</name>
</geneLocation>
<accession>W8TKB4</accession>
<dbReference type="SUPFAM" id="SSF56300">
    <property type="entry name" value="Metallo-dependent phosphatases"/>
    <property type="match status" value="1"/>
</dbReference>
<sequence>MNKRIIVLILAVLLLLGDIFYEVKFVALNSVAFESEKLSAGEKLKIVQISDYHNANSNDQVLDYVEKIKPDVVVITGDLADMTTNEYTRIFALAEGLTDICDMVYFVSGNHEWANAMGARRLAAELESRGVKVLNNRNESIIIGDIKINICGVDDYDTRHSDSAKAFEGIDETRYTILLSHSPNIIKEGEKLKSDLILSGHTHGGQVRLPFIGAIIAPNQGFFPKYQKGIYELEGGKQLYIDSGVGVSRLPVRFMNRSQITLVEITGKG</sequence>